<keyword evidence="1 3" id="KW-0807">Transducer</keyword>
<dbReference type="Pfam" id="PF00015">
    <property type="entry name" value="MCPsignal"/>
    <property type="match status" value="1"/>
</dbReference>
<dbReference type="Proteomes" id="UP001165962">
    <property type="component" value="Unassembled WGS sequence"/>
</dbReference>
<evidence type="ECO:0000256" key="3">
    <source>
        <dbReference type="PROSITE-ProRule" id="PRU00284"/>
    </source>
</evidence>
<keyword evidence="4" id="KW-0472">Membrane</keyword>
<dbReference type="PRINTS" id="PR00260">
    <property type="entry name" value="CHEMTRNSDUCR"/>
</dbReference>
<feature type="transmembrane region" description="Helical" evidence="4">
    <location>
        <begin position="85"/>
        <end position="105"/>
    </location>
</feature>
<dbReference type="PANTHER" id="PTHR32089:SF112">
    <property type="entry name" value="LYSOZYME-LIKE PROTEIN-RELATED"/>
    <property type="match status" value="1"/>
</dbReference>
<dbReference type="PROSITE" id="PS50111">
    <property type="entry name" value="CHEMOTAXIS_TRANSDUC_2"/>
    <property type="match status" value="1"/>
</dbReference>
<dbReference type="SMART" id="SM00283">
    <property type="entry name" value="MA"/>
    <property type="match status" value="1"/>
</dbReference>
<feature type="domain" description="Methyl-accepting transducer" evidence="5">
    <location>
        <begin position="223"/>
        <end position="459"/>
    </location>
</feature>
<feature type="transmembrane region" description="Helical" evidence="4">
    <location>
        <begin position="148"/>
        <end position="173"/>
    </location>
</feature>
<comment type="caution">
    <text evidence="6">The sequence shown here is derived from an EMBL/GenBank/DDBJ whole genome shotgun (WGS) entry which is preliminary data.</text>
</comment>
<evidence type="ECO:0000259" key="5">
    <source>
        <dbReference type="PROSITE" id="PS50111"/>
    </source>
</evidence>
<gene>
    <name evidence="6" type="ORF">G9U52_09095</name>
</gene>
<feature type="transmembrane region" description="Helical" evidence="4">
    <location>
        <begin position="9"/>
        <end position="27"/>
    </location>
</feature>
<sequence>MIQHKNKLMLWISLAINILSLIIHLIHREYQLIPGMRDMSMNDGHSSIEVSSLALNVIFVIPIIFLIIAVYLFMKKKDHLFIPHLLMLSLTFSSMSIIAGSGGSVEFHFSIFMVIAILAYYANINLILISTVLFAIQHAAGYLVIPEYVFGASFYSLTMVLIHAIFLILTSLVTSMQIHSKAKITKALEEEKGKQQSDLLDVLSSVKNLSHELDKTSVVVSGKSEENMRTNKEMMLSFQEVSKGLDVQSQSVNSIETNLQAINKKIQQTSRSSTEITERASDTEHILMKSVAHIRSLFEQIVLVSSTIETAMRTITSLNTATNQVEMILASIKAITSQTNILSLNAGIEAARAGEQGKGFSIVASEIRKLADQSNIATEAISNILTTIREESASSFAQIELGKQASALSLARANETISGFDSVDNAIKQMIQSMNQFNASIIEIETGSEGISLEVNHILSIIQQSVPSVEQLFTISETQLEASKQVDQEIAQLKQISHSIYKQFTS</sequence>
<dbReference type="RefSeq" id="WP_166148614.1">
    <property type="nucleotide sequence ID" value="NZ_JAAOIW010000003.1"/>
</dbReference>
<evidence type="ECO:0000256" key="4">
    <source>
        <dbReference type="SAM" id="Phobius"/>
    </source>
</evidence>
<dbReference type="PANTHER" id="PTHR32089">
    <property type="entry name" value="METHYL-ACCEPTING CHEMOTAXIS PROTEIN MCPB"/>
    <property type="match status" value="1"/>
</dbReference>
<feature type="transmembrane region" description="Helical" evidence="4">
    <location>
        <begin position="111"/>
        <end position="136"/>
    </location>
</feature>
<reference evidence="6" key="1">
    <citation type="submission" date="2020-03" db="EMBL/GenBank/DDBJ databases">
        <title>Draft sequencing of Paenibacilllus sp. S3N08.</title>
        <authorList>
            <person name="Kim D.-U."/>
        </authorList>
    </citation>
    <scope>NUCLEOTIDE SEQUENCE</scope>
    <source>
        <strain evidence="6">S3N08</strain>
    </source>
</reference>
<dbReference type="InterPro" id="IPR004090">
    <property type="entry name" value="Chemotax_Me-accpt_rcpt"/>
</dbReference>
<comment type="similarity">
    <text evidence="2">Belongs to the methyl-accepting chemotaxis (MCP) protein family.</text>
</comment>
<name>A0ABX0J2V9_9BACL</name>
<proteinExistence type="inferred from homology"/>
<keyword evidence="7" id="KW-1185">Reference proteome</keyword>
<protein>
    <recommendedName>
        <fullName evidence="5">Methyl-accepting transducer domain-containing protein</fullName>
    </recommendedName>
</protein>
<keyword evidence="4" id="KW-0812">Transmembrane</keyword>
<evidence type="ECO:0000256" key="2">
    <source>
        <dbReference type="ARBA" id="ARBA00029447"/>
    </source>
</evidence>
<dbReference type="SUPFAM" id="SSF58104">
    <property type="entry name" value="Methyl-accepting chemotaxis protein (MCP) signaling domain"/>
    <property type="match status" value="1"/>
</dbReference>
<accession>A0ABX0J2V9</accession>
<dbReference type="InterPro" id="IPR004089">
    <property type="entry name" value="MCPsignal_dom"/>
</dbReference>
<evidence type="ECO:0000313" key="7">
    <source>
        <dbReference type="Proteomes" id="UP001165962"/>
    </source>
</evidence>
<dbReference type="EMBL" id="JAAOIW010000003">
    <property type="protein sequence ID" value="NHN29988.1"/>
    <property type="molecule type" value="Genomic_DNA"/>
</dbReference>
<feature type="transmembrane region" description="Helical" evidence="4">
    <location>
        <begin position="47"/>
        <end position="73"/>
    </location>
</feature>
<keyword evidence="4" id="KW-1133">Transmembrane helix</keyword>
<organism evidence="6 7">
    <name type="scientific">Paenibacillus agricola</name>
    <dbReference type="NCBI Taxonomy" id="2716264"/>
    <lineage>
        <taxon>Bacteria</taxon>
        <taxon>Bacillati</taxon>
        <taxon>Bacillota</taxon>
        <taxon>Bacilli</taxon>
        <taxon>Bacillales</taxon>
        <taxon>Paenibacillaceae</taxon>
        <taxon>Paenibacillus</taxon>
    </lineage>
</organism>
<evidence type="ECO:0000256" key="1">
    <source>
        <dbReference type="ARBA" id="ARBA00023224"/>
    </source>
</evidence>
<evidence type="ECO:0000313" key="6">
    <source>
        <dbReference type="EMBL" id="NHN29988.1"/>
    </source>
</evidence>
<dbReference type="Gene3D" id="1.10.287.950">
    <property type="entry name" value="Methyl-accepting chemotaxis protein"/>
    <property type="match status" value="1"/>
</dbReference>